<proteinExistence type="predicted"/>
<dbReference type="Proteomes" id="UP000515977">
    <property type="component" value="Chromosome"/>
</dbReference>
<keyword evidence="2" id="KW-1185">Reference proteome</keyword>
<dbReference type="KEGG" id="tbv:H9L17_07755"/>
<accession>A0A7G9QXC9</accession>
<reference evidence="1 2" key="1">
    <citation type="submission" date="2020-08" db="EMBL/GenBank/DDBJ databases">
        <title>Genome sequence of Thermomonas brevis KACC 16975T.</title>
        <authorList>
            <person name="Hyun D.-W."/>
            <person name="Bae J.-W."/>
        </authorList>
    </citation>
    <scope>NUCLEOTIDE SEQUENCE [LARGE SCALE GENOMIC DNA]</scope>
    <source>
        <strain evidence="1 2">KACC 16975</strain>
    </source>
</reference>
<dbReference type="AlphaFoldDB" id="A0A7G9QXC9"/>
<gene>
    <name evidence="1" type="ORF">H9L17_07755</name>
</gene>
<sequence length="209" mass="22473">MTIIIGIIIAFLLAVFFIARAGKNKASSKAIFDGYLESIKNAAEVGERAYRAQMETLGAHPNVRGIALARLATSLFPVASYAIAESSDAIPSSVTEFSPVSGKDVWNLASGIALQPLGNIRGTPHFSEIKEDTHYSINQFINLINSTNVLSSSAAIEPAIHLLSPIWCRAFEISGVPRNNLINGYAAQYVTSGMLQLLDVYDLLATSRS</sequence>
<dbReference type="RefSeq" id="WP_187571747.1">
    <property type="nucleotide sequence ID" value="NZ_CP060711.1"/>
</dbReference>
<organism evidence="1 2">
    <name type="scientific">Thermomonas brevis</name>
    <dbReference type="NCBI Taxonomy" id="215691"/>
    <lineage>
        <taxon>Bacteria</taxon>
        <taxon>Pseudomonadati</taxon>
        <taxon>Pseudomonadota</taxon>
        <taxon>Gammaproteobacteria</taxon>
        <taxon>Lysobacterales</taxon>
        <taxon>Lysobacteraceae</taxon>
        <taxon>Thermomonas</taxon>
    </lineage>
</organism>
<protein>
    <submittedName>
        <fullName evidence="1">Uncharacterized protein</fullName>
    </submittedName>
</protein>
<evidence type="ECO:0000313" key="1">
    <source>
        <dbReference type="EMBL" id="QNN48004.1"/>
    </source>
</evidence>
<name>A0A7G9QXC9_9GAMM</name>
<dbReference type="EMBL" id="CP060711">
    <property type="protein sequence ID" value="QNN48004.1"/>
    <property type="molecule type" value="Genomic_DNA"/>
</dbReference>
<evidence type="ECO:0000313" key="2">
    <source>
        <dbReference type="Proteomes" id="UP000515977"/>
    </source>
</evidence>